<feature type="domain" description="EamA" evidence="6">
    <location>
        <begin position="9"/>
        <end position="137"/>
    </location>
</feature>
<feature type="transmembrane region" description="Helical" evidence="5">
    <location>
        <begin position="182"/>
        <end position="201"/>
    </location>
</feature>
<evidence type="ECO:0000256" key="1">
    <source>
        <dbReference type="ARBA" id="ARBA00004141"/>
    </source>
</evidence>
<dbReference type="RefSeq" id="WP_218446499.1">
    <property type="nucleotide sequence ID" value="NZ_JAGSPA010000004.1"/>
</dbReference>
<evidence type="ECO:0000256" key="5">
    <source>
        <dbReference type="SAM" id="Phobius"/>
    </source>
</evidence>
<evidence type="ECO:0000313" key="7">
    <source>
        <dbReference type="EMBL" id="MBV7257664.1"/>
    </source>
</evidence>
<protein>
    <submittedName>
        <fullName evidence="7">DMT family transporter</fullName>
    </submittedName>
</protein>
<comment type="caution">
    <text evidence="7">The sequence shown here is derived from an EMBL/GenBank/DDBJ whole genome shotgun (WGS) entry which is preliminary data.</text>
</comment>
<dbReference type="Pfam" id="PF00892">
    <property type="entry name" value="EamA"/>
    <property type="match status" value="2"/>
</dbReference>
<accession>A0ABS6SGX8</accession>
<feature type="transmembrane region" description="Helical" evidence="5">
    <location>
        <begin position="270"/>
        <end position="288"/>
    </location>
</feature>
<dbReference type="EMBL" id="JAGSPA010000004">
    <property type="protein sequence ID" value="MBV7257664.1"/>
    <property type="molecule type" value="Genomic_DNA"/>
</dbReference>
<keyword evidence="8" id="KW-1185">Reference proteome</keyword>
<keyword evidence="2 5" id="KW-0812">Transmembrane</keyword>
<feature type="transmembrane region" description="Helical" evidence="5">
    <location>
        <begin position="122"/>
        <end position="138"/>
    </location>
</feature>
<feature type="transmembrane region" description="Helical" evidence="5">
    <location>
        <begin position="246"/>
        <end position="264"/>
    </location>
</feature>
<evidence type="ECO:0000256" key="3">
    <source>
        <dbReference type="ARBA" id="ARBA00022989"/>
    </source>
</evidence>
<keyword evidence="4 5" id="KW-0472">Membrane</keyword>
<feature type="transmembrane region" description="Helical" evidence="5">
    <location>
        <begin position="5"/>
        <end position="23"/>
    </location>
</feature>
<gene>
    <name evidence="7" type="ORF">KCG44_12800</name>
</gene>
<dbReference type="InterPro" id="IPR000620">
    <property type="entry name" value="EamA_dom"/>
</dbReference>
<dbReference type="Proteomes" id="UP000722336">
    <property type="component" value="Unassembled WGS sequence"/>
</dbReference>
<feature type="transmembrane region" description="Helical" evidence="5">
    <location>
        <begin position="150"/>
        <end position="170"/>
    </location>
</feature>
<reference evidence="7 8" key="1">
    <citation type="submission" date="2021-04" db="EMBL/GenBank/DDBJ databases">
        <authorList>
            <person name="Pira H."/>
            <person name="Risdian C."/>
            <person name="Wink J."/>
        </authorList>
    </citation>
    <scope>NUCLEOTIDE SEQUENCE [LARGE SCALE GENOMIC DNA]</scope>
    <source>
        <strain evidence="7 8">WHA3</strain>
    </source>
</reference>
<comment type="subcellular location">
    <subcellularLocation>
        <location evidence="1">Membrane</location>
        <topology evidence="1">Multi-pass membrane protein</topology>
    </subcellularLocation>
</comment>
<evidence type="ECO:0000313" key="8">
    <source>
        <dbReference type="Proteomes" id="UP000722336"/>
    </source>
</evidence>
<feature type="transmembrane region" description="Helical" evidence="5">
    <location>
        <begin position="65"/>
        <end position="84"/>
    </location>
</feature>
<feature type="transmembrane region" description="Helical" evidence="5">
    <location>
        <begin position="213"/>
        <end position="234"/>
    </location>
</feature>
<dbReference type="InterPro" id="IPR050638">
    <property type="entry name" value="AA-Vitamin_Transporters"/>
</dbReference>
<evidence type="ECO:0000256" key="2">
    <source>
        <dbReference type="ARBA" id="ARBA00022692"/>
    </source>
</evidence>
<proteinExistence type="predicted"/>
<dbReference type="PANTHER" id="PTHR32322">
    <property type="entry name" value="INNER MEMBRANE TRANSPORTER"/>
    <property type="match status" value="1"/>
</dbReference>
<keyword evidence="3 5" id="KW-1133">Transmembrane helix</keyword>
<sequence length="308" mass="32676">MPVRVLLPLAIVTLIWGTTWYVIKTQLGVVPAPWSVAYRFTLAALLMFVLCFARGRSIAFPAKAHFFFLMIGVFQFAGNFNLVYQASRFVTSGLIAVAFALLVVPNAILARIFLGHRVDRQFMIGSALGIMGVALLFRQELLALADAPDLALGIGATVLGILCASAANVMQAAPQARAYGMSAMLAWAMTYGSVINIIFAWRTSGPPVIDAAPLYLGGIAYLAVFASAIAFVLYFGVIREIGPAKAAYSSVLIPFVAMTISTVLEGYQWTPYAIGGAVLTALGLVIALRAKKRVVTAPPAAAPAIKSG</sequence>
<feature type="domain" description="EamA" evidence="6">
    <location>
        <begin position="153"/>
        <end position="288"/>
    </location>
</feature>
<evidence type="ECO:0000256" key="4">
    <source>
        <dbReference type="ARBA" id="ARBA00023136"/>
    </source>
</evidence>
<feature type="transmembrane region" description="Helical" evidence="5">
    <location>
        <begin position="35"/>
        <end position="53"/>
    </location>
</feature>
<name>A0ABS6SGX8_9SPHN</name>
<dbReference type="PANTHER" id="PTHR32322:SF2">
    <property type="entry name" value="EAMA DOMAIN-CONTAINING PROTEIN"/>
    <property type="match status" value="1"/>
</dbReference>
<organism evidence="7 8">
    <name type="scientific">Pacificimonas pallii</name>
    <dbReference type="NCBI Taxonomy" id="2827236"/>
    <lineage>
        <taxon>Bacteria</taxon>
        <taxon>Pseudomonadati</taxon>
        <taxon>Pseudomonadota</taxon>
        <taxon>Alphaproteobacteria</taxon>
        <taxon>Sphingomonadales</taxon>
        <taxon>Sphingosinicellaceae</taxon>
        <taxon>Pacificimonas</taxon>
    </lineage>
</organism>
<evidence type="ECO:0000259" key="6">
    <source>
        <dbReference type="Pfam" id="PF00892"/>
    </source>
</evidence>
<feature type="transmembrane region" description="Helical" evidence="5">
    <location>
        <begin position="90"/>
        <end position="110"/>
    </location>
</feature>